<dbReference type="InterPro" id="IPR050900">
    <property type="entry name" value="Transposase_IS3/IS150/IS904"/>
</dbReference>
<protein>
    <submittedName>
        <fullName evidence="3">Transposase</fullName>
    </submittedName>
</protein>
<dbReference type="InterPro" id="IPR001584">
    <property type="entry name" value="Integrase_cat-core"/>
</dbReference>
<reference evidence="3 4" key="1">
    <citation type="submission" date="2016-03" db="EMBL/GenBank/DDBJ databases">
        <title>Draft genome sequence of Paenibacillus glacialis DSM 22343.</title>
        <authorList>
            <person name="Shin S.-K."/>
            <person name="Yi H."/>
        </authorList>
    </citation>
    <scope>NUCLEOTIDE SEQUENCE [LARGE SCALE GENOMIC DNA]</scope>
    <source>
        <strain evidence="3 4">DSM 22343</strain>
    </source>
</reference>
<proteinExistence type="predicted"/>
<dbReference type="Pfam" id="PF00665">
    <property type="entry name" value="rve"/>
    <property type="match status" value="1"/>
</dbReference>
<dbReference type="STRING" id="494026.PGLA_25355"/>
<dbReference type="SUPFAM" id="SSF53098">
    <property type="entry name" value="Ribonuclease H-like"/>
    <property type="match status" value="1"/>
</dbReference>
<dbReference type="Pfam" id="PF13276">
    <property type="entry name" value="HTH_21"/>
    <property type="match status" value="1"/>
</dbReference>
<sequence length="280" mass="33480">MQELNKEKGYEITKLCALAGVARSAYYKWLHWTPSARELEIHALAKEVKLRYDKRKGILGYRQMRTQLNRKLKKTYNKKRYYRIMRALELKAVIRKKRPHYVKASEIHVVENVMNRNFDANTPNIKWCTDVTELKYGNGRKAYLSAIIDVYDNSIVSWVLSHSNNNKLVMDTLKKAYKKNSGVTPLLQSDRGFQYTSHEYHRFHVKYGFMKSMSRVSRCLDNQPIERFWGTYKSESYYLTKFHTYEDVLKDVSEYIRYYNNYRYTECLDGLSPNEYRRTA</sequence>
<evidence type="ECO:0000313" key="4">
    <source>
        <dbReference type="Proteomes" id="UP000076967"/>
    </source>
</evidence>
<dbReference type="EMBL" id="LVJH01000073">
    <property type="protein sequence ID" value="OAB33171.1"/>
    <property type="molecule type" value="Genomic_DNA"/>
</dbReference>
<dbReference type="GO" id="GO:0015074">
    <property type="term" value="P:DNA integration"/>
    <property type="evidence" value="ECO:0007669"/>
    <property type="project" value="InterPro"/>
</dbReference>
<dbReference type="InterPro" id="IPR025948">
    <property type="entry name" value="HTH-like_dom"/>
</dbReference>
<organism evidence="3 4">
    <name type="scientific">Paenibacillus glacialis</name>
    <dbReference type="NCBI Taxonomy" id="494026"/>
    <lineage>
        <taxon>Bacteria</taxon>
        <taxon>Bacillati</taxon>
        <taxon>Bacillota</taxon>
        <taxon>Bacilli</taxon>
        <taxon>Bacillales</taxon>
        <taxon>Paenibacillaceae</taxon>
        <taxon>Paenibacillus</taxon>
    </lineage>
</organism>
<dbReference type="AlphaFoldDB" id="A0A168C9U5"/>
<dbReference type="InterPro" id="IPR036397">
    <property type="entry name" value="RNaseH_sf"/>
</dbReference>
<accession>A0A168C9U5</accession>
<dbReference type="PANTHER" id="PTHR46889">
    <property type="entry name" value="TRANSPOSASE INSF FOR INSERTION SEQUENCE IS3B-RELATED"/>
    <property type="match status" value="1"/>
</dbReference>
<evidence type="ECO:0000259" key="2">
    <source>
        <dbReference type="PROSITE" id="PS50994"/>
    </source>
</evidence>
<keyword evidence="4" id="KW-1185">Reference proteome</keyword>
<gene>
    <name evidence="3" type="ORF">PGLA_25355</name>
</gene>
<dbReference type="InterPro" id="IPR012337">
    <property type="entry name" value="RNaseH-like_sf"/>
</dbReference>
<evidence type="ECO:0000313" key="3">
    <source>
        <dbReference type="EMBL" id="OAB33171.1"/>
    </source>
</evidence>
<dbReference type="Pfam" id="PF13333">
    <property type="entry name" value="rve_2"/>
    <property type="match status" value="1"/>
</dbReference>
<dbReference type="PANTHER" id="PTHR46889:SF4">
    <property type="entry name" value="TRANSPOSASE INSO FOR INSERTION SEQUENCE ELEMENT IS911B-RELATED"/>
    <property type="match status" value="1"/>
</dbReference>
<dbReference type="PROSITE" id="PS50994">
    <property type="entry name" value="INTEGRASE"/>
    <property type="match status" value="1"/>
</dbReference>
<dbReference type="GO" id="GO:0003676">
    <property type="term" value="F:nucleic acid binding"/>
    <property type="evidence" value="ECO:0007669"/>
    <property type="project" value="InterPro"/>
</dbReference>
<name>A0A168C9U5_9BACL</name>
<dbReference type="Proteomes" id="UP000076967">
    <property type="component" value="Unassembled WGS sequence"/>
</dbReference>
<dbReference type="InterPro" id="IPR048020">
    <property type="entry name" value="Transpos_IS3"/>
</dbReference>
<evidence type="ECO:0000256" key="1">
    <source>
        <dbReference type="ARBA" id="ARBA00002286"/>
    </source>
</evidence>
<feature type="domain" description="Integrase catalytic" evidence="2">
    <location>
        <begin position="119"/>
        <end position="280"/>
    </location>
</feature>
<dbReference type="NCBIfam" id="NF033516">
    <property type="entry name" value="transpos_IS3"/>
    <property type="match status" value="1"/>
</dbReference>
<dbReference type="Gene3D" id="3.30.420.10">
    <property type="entry name" value="Ribonuclease H-like superfamily/Ribonuclease H"/>
    <property type="match status" value="1"/>
</dbReference>
<comment type="caution">
    <text evidence="3">The sequence shown here is derived from an EMBL/GenBank/DDBJ whole genome shotgun (WGS) entry which is preliminary data.</text>
</comment>
<comment type="function">
    <text evidence="1">Involved in the transposition of the insertion sequence.</text>
</comment>